<accession>A0A165QHU3</accession>
<evidence type="ECO:0000313" key="6">
    <source>
        <dbReference type="Proteomes" id="UP000077266"/>
    </source>
</evidence>
<dbReference type="Proteomes" id="UP000077266">
    <property type="component" value="Unassembled WGS sequence"/>
</dbReference>
<feature type="coiled-coil region" evidence="2">
    <location>
        <begin position="581"/>
        <end position="608"/>
    </location>
</feature>
<evidence type="ECO:0000256" key="3">
    <source>
        <dbReference type="SAM" id="MobiDB-lite"/>
    </source>
</evidence>
<dbReference type="GO" id="GO:0005768">
    <property type="term" value="C:endosome"/>
    <property type="evidence" value="ECO:0007669"/>
    <property type="project" value="TreeGrafter"/>
</dbReference>
<dbReference type="InterPro" id="IPR025304">
    <property type="entry name" value="ALIX_V_dom"/>
</dbReference>
<evidence type="ECO:0000256" key="2">
    <source>
        <dbReference type="SAM" id="Coils"/>
    </source>
</evidence>
<feature type="region of interest" description="Disordered" evidence="3">
    <location>
        <begin position="663"/>
        <end position="696"/>
    </location>
</feature>
<name>A0A165QHU3_EXIGL</name>
<dbReference type="Gene3D" id="1.20.140.50">
    <property type="entry name" value="alix/aip1 like domains"/>
    <property type="match status" value="2"/>
</dbReference>
<dbReference type="InterPro" id="IPR038499">
    <property type="entry name" value="BRO1_sf"/>
</dbReference>
<proteinExistence type="inferred from homology"/>
<evidence type="ECO:0000256" key="1">
    <source>
        <dbReference type="ARBA" id="ARBA00038154"/>
    </source>
</evidence>
<dbReference type="STRING" id="1314781.A0A165QHU3"/>
<dbReference type="InParanoid" id="A0A165QHU3"/>
<keyword evidence="6" id="KW-1185">Reference proteome</keyword>
<dbReference type="EMBL" id="KV425883">
    <property type="protein sequence ID" value="KZW03642.1"/>
    <property type="molecule type" value="Genomic_DNA"/>
</dbReference>
<dbReference type="PANTHER" id="PTHR23030:SF39">
    <property type="entry name" value="PROGRAMMED CELL DEATH 6-INTERACTING PROTEIN"/>
    <property type="match status" value="1"/>
</dbReference>
<dbReference type="Pfam" id="PF13949">
    <property type="entry name" value="ALIX_LYPXL_bnd"/>
    <property type="match status" value="1"/>
</dbReference>
<dbReference type="Pfam" id="PF03097">
    <property type="entry name" value="BRO1"/>
    <property type="match status" value="1"/>
</dbReference>
<organism evidence="5 6">
    <name type="scientific">Exidia glandulosa HHB12029</name>
    <dbReference type="NCBI Taxonomy" id="1314781"/>
    <lineage>
        <taxon>Eukaryota</taxon>
        <taxon>Fungi</taxon>
        <taxon>Dikarya</taxon>
        <taxon>Basidiomycota</taxon>
        <taxon>Agaricomycotina</taxon>
        <taxon>Agaricomycetes</taxon>
        <taxon>Auriculariales</taxon>
        <taxon>Exidiaceae</taxon>
        <taxon>Exidia</taxon>
    </lineage>
</organism>
<gene>
    <name evidence="5" type="ORF">EXIGLDRAFT_721820</name>
</gene>
<evidence type="ECO:0000259" key="4">
    <source>
        <dbReference type="PROSITE" id="PS51180"/>
    </source>
</evidence>
<feature type="compositionally biased region" description="Low complexity" evidence="3">
    <location>
        <begin position="495"/>
        <end position="510"/>
    </location>
</feature>
<dbReference type="PANTHER" id="PTHR23030">
    <property type="entry name" value="PCD6 INTERACTING PROTEIN-RELATED"/>
    <property type="match status" value="1"/>
</dbReference>
<feature type="region of interest" description="Disordered" evidence="3">
    <location>
        <begin position="490"/>
        <end position="510"/>
    </location>
</feature>
<comment type="similarity">
    <text evidence="1">Belongs to the palA/RIM20 family.</text>
</comment>
<dbReference type="SMART" id="SM01041">
    <property type="entry name" value="BRO1"/>
    <property type="match status" value="1"/>
</dbReference>
<dbReference type="InterPro" id="IPR004328">
    <property type="entry name" value="BRO1_dom"/>
</dbReference>
<reference evidence="5 6" key="1">
    <citation type="journal article" date="2016" name="Mol. Biol. Evol.">
        <title>Comparative Genomics of Early-Diverging Mushroom-Forming Fungi Provides Insights into the Origins of Lignocellulose Decay Capabilities.</title>
        <authorList>
            <person name="Nagy L.G."/>
            <person name="Riley R."/>
            <person name="Tritt A."/>
            <person name="Adam C."/>
            <person name="Daum C."/>
            <person name="Floudas D."/>
            <person name="Sun H."/>
            <person name="Yadav J.S."/>
            <person name="Pangilinan J."/>
            <person name="Larsson K.H."/>
            <person name="Matsuura K."/>
            <person name="Barry K."/>
            <person name="Labutti K."/>
            <person name="Kuo R."/>
            <person name="Ohm R.A."/>
            <person name="Bhattacharya S.S."/>
            <person name="Shirouzu T."/>
            <person name="Yoshinaga Y."/>
            <person name="Martin F.M."/>
            <person name="Grigoriev I.V."/>
            <person name="Hibbett D.S."/>
        </authorList>
    </citation>
    <scope>NUCLEOTIDE SEQUENCE [LARGE SCALE GENOMIC DNA]</scope>
    <source>
        <strain evidence="5 6">HHB12029</strain>
    </source>
</reference>
<protein>
    <submittedName>
        <fullName evidence="5">BRO1-domain-containing protein</fullName>
    </submittedName>
</protein>
<feature type="domain" description="BRO1" evidence="4">
    <location>
        <begin position="3"/>
        <end position="371"/>
    </location>
</feature>
<dbReference type="PROSITE" id="PS51180">
    <property type="entry name" value="BRO1"/>
    <property type="match status" value="1"/>
</dbReference>
<dbReference type="AlphaFoldDB" id="A0A165QHU3"/>
<dbReference type="OrthoDB" id="3249366at2759"/>
<dbReference type="Gene3D" id="1.25.40.280">
    <property type="entry name" value="alix/aip1 like domains"/>
    <property type="match status" value="1"/>
</dbReference>
<evidence type="ECO:0000313" key="5">
    <source>
        <dbReference type="EMBL" id="KZW03642.1"/>
    </source>
</evidence>
<sequence length="715" mass="78263">MPNLLALPTKRPGAWDLRDAFKEHIRLHHPDTHPDAFKHDLSRWEQLRDGALKSPEAALQYHAHLAFALTKLPSDIGLEVSYRPAFTNGSPTTHRSLDYERRAVLWNAAAQYAQLGGAADRSTADGIRRAASGFSNAAGVLDYLLDLKDDDGLRDPDLEDDIVRSVRAVMLAQAQECAWQLAVLNHTSNGTVAKISQEVSALYASATSPPPAWSSHVQTKAAHFGAAAQYRASMDDLDKRRYGEEIARLTRAKADAQAGVLGARRVAAAVLDDIKTLLGILDTALTRAERDNDLIYHATVPSFASLPLIKGARLAQPAPMRDPASLVGGDEGLLAGLVPWGARVALDVFRERNEAAVREVESAVADADAEVASALRGMGLPAALEALERPAGLPPSLLGKAQQVRLEDGPARIRRKQEALDAVRKADAATLDEAFDMLDAEDDPPPELVQRAQVYLGHLDTAGNSDALVRAKWEEVETMVEVLAWEESDLERAVPSSTGPSASSTSESRALRAALDDLEDARVRVRFIASTARSTAEADDISARVERQVRGMERWSRVTPALFGDIIDEAVGRYEEMLTAVEEGREGLKDLLQRIEDADEQFKNARKGSNAVRTREQKLRELEHAHAQYVEINSNLDEGLKFYNDLAERLARLKTECSTWLYERRTQGKNPPPPAPAEPPKKAKAPAFGLPPPDSDEWVDFAQLKLGKAKTKAKR</sequence>
<keyword evidence="2" id="KW-0175">Coiled coil</keyword>